<keyword evidence="7 15" id="KW-1133">Transmembrane helix</keyword>
<evidence type="ECO:0000256" key="9">
    <source>
        <dbReference type="ARBA" id="ARBA00023136"/>
    </source>
</evidence>
<evidence type="ECO:0000313" key="17">
    <source>
        <dbReference type="EMBL" id="KAG8454769.1"/>
    </source>
</evidence>
<evidence type="ECO:0000256" key="3">
    <source>
        <dbReference type="ARBA" id="ARBA00022475"/>
    </source>
</evidence>
<dbReference type="GO" id="GO:0005886">
    <property type="term" value="C:plasma membrane"/>
    <property type="evidence" value="ECO:0007669"/>
    <property type="project" value="UniProtKB-SubCell"/>
</dbReference>
<dbReference type="InterPro" id="IPR050939">
    <property type="entry name" value="Olfactory_GPCR1"/>
</dbReference>
<dbReference type="InterPro" id="IPR000725">
    <property type="entry name" value="Olfact_rcpt"/>
</dbReference>
<feature type="transmembrane region" description="Helical" evidence="15">
    <location>
        <begin position="60"/>
        <end position="78"/>
    </location>
</feature>
<feature type="transmembrane region" description="Helical" evidence="15">
    <location>
        <begin position="25"/>
        <end position="48"/>
    </location>
</feature>
<organism evidence="17 18">
    <name type="scientific">Hymenochirus boettgeri</name>
    <name type="common">Congo dwarf clawed frog</name>
    <dbReference type="NCBI Taxonomy" id="247094"/>
    <lineage>
        <taxon>Eukaryota</taxon>
        <taxon>Metazoa</taxon>
        <taxon>Chordata</taxon>
        <taxon>Craniata</taxon>
        <taxon>Vertebrata</taxon>
        <taxon>Euteleostomi</taxon>
        <taxon>Amphibia</taxon>
        <taxon>Batrachia</taxon>
        <taxon>Anura</taxon>
        <taxon>Pipoidea</taxon>
        <taxon>Pipidae</taxon>
        <taxon>Pipinae</taxon>
        <taxon>Hymenochirus</taxon>
    </lineage>
</organism>
<evidence type="ECO:0000256" key="10">
    <source>
        <dbReference type="ARBA" id="ARBA00023157"/>
    </source>
</evidence>
<feature type="transmembrane region" description="Helical" evidence="15">
    <location>
        <begin position="273"/>
        <end position="292"/>
    </location>
</feature>
<evidence type="ECO:0000256" key="6">
    <source>
        <dbReference type="ARBA" id="ARBA00022725"/>
    </source>
</evidence>
<feature type="transmembrane region" description="Helical" evidence="15">
    <location>
        <begin position="98"/>
        <end position="120"/>
    </location>
</feature>
<keyword evidence="8 14" id="KW-0297">G-protein coupled receptor</keyword>
<feature type="transmembrane region" description="Helical" evidence="15">
    <location>
        <begin position="238"/>
        <end position="261"/>
    </location>
</feature>
<dbReference type="GO" id="GO:0004930">
    <property type="term" value="F:G protein-coupled receptor activity"/>
    <property type="evidence" value="ECO:0007669"/>
    <property type="project" value="UniProtKB-KW"/>
</dbReference>
<dbReference type="OrthoDB" id="5967130at2759"/>
<dbReference type="InterPro" id="IPR017452">
    <property type="entry name" value="GPCR_Rhodpsn_7TM"/>
</dbReference>
<evidence type="ECO:0000259" key="16">
    <source>
        <dbReference type="PROSITE" id="PS50262"/>
    </source>
</evidence>
<keyword evidence="11 14" id="KW-0675">Receptor</keyword>
<keyword evidence="6 15" id="KW-0552">Olfaction</keyword>
<dbReference type="Pfam" id="PF13853">
    <property type="entry name" value="7tm_4"/>
    <property type="match status" value="1"/>
</dbReference>
<dbReference type="PRINTS" id="PR00245">
    <property type="entry name" value="OLFACTORYR"/>
</dbReference>
<reference evidence="17" key="1">
    <citation type="thesis" date="2020" institute="ProQuest LLC" country="789 East Eisenhower Parkway, Ann Arbor, MI, USA">
        <title>Comparative Genomics and Chromosome Evolution.</title>
        <authorList>
            <person name="Mudd A.B."/>
        </authorList>
    </citation>
    <scope>NUCLEOTIDE SEQUENCE</scope>
    <source>
        <strain evidence="17">Female2</strain>
        <tissue evidence="17">Blood</tissue>
    </source>
</reference>
<evidence type="ECO:0000256" key="1">
    <source>
        <dbReference type="ARBA" id="ARBA00004651"/>
    </source>
</evidence>
<feature type="transmembrane region" description="Helical" evidence="15">
    <location>
        <begin position="202"/>
        <end position="226"/>
    </location>
</feature>
<comment type="caution">
    <text evidence="17">The sequence shown here is derived from an EMBL/GenBank/DDBJ whole genome shotgun (WGS) entry which is preliminary data.</text>
</comment>
<gene>
    <name evidence="17" type="ORF">GDO86_001116</name>
</gene>
<dbReference type="SUPFAM" id="SSF81321">
    <property type="entry name" value="Family A G protein-coupled receptor-like"/>
    <property type="match status" value="1"/>
</dbReference>
<evidence type="ECO:0000313" key="18">
    <source>
        <dbReference type="Proteomes" id="UP000812440"/>
    </source>
</evidence>
<proteinExistence type="inferred from homology"/>
<evidence type="ECO:0000256" key="7">
    <source>
        <dbReference type="ARBA" id="ARBA00022989"/>
    </source>
</evidence>
<sequence>MHRENKSSVQLIHLLGFKIDPTFKFLIMLLILIVYIFSLAGNLMITVLVHLSRNLKHPMFFFLSHLSLCDIILSTNIVPNMLHVIQCEGVTIPFAACMTQFLFFGTAVASECLLLTVMSYDRYLAICNPLRYTSIMNSQLRFWLVILCWFSSFIVSFVAVIMMNTLEFCGQSTIDNFFCDFWPIIKLSCSDTSALEMEQTLIGIPVTLIPVGFICVTYIHIFITILRMSSSSGRQKAFSTCSSHLTVVCIFFGTMVANYVVPSSGNLLNTNKLVSLFYTVVTPLLNPIVYSLRNLEIQSHPLLF</sequence>
<keyword evidence="10" id="KW-1015">Disulfide bond</keyword>
<keyword evidence="13 14" id="KW-0807">Transducer</keyword>
<accession>A0A8T2KCD1</accession>
<feature type="domain" description="G-protein coupled receptors family 1 profile" evidence="16">
    <location>
        <begin position="41"/>
        <end position="290"/>
    </location>
</feature>
<keyword evidence="9 15" id="KW-0472">Membrane</keyword>
<evidence type="ECO:0000256" key="2">
    <source>
        <dbReference type="ARBA" id="ARBA00010663"/>
    </source>
</evidence>
<dbReference type="PROSITE" id="PS00237">
    <property type="entry name" value="G_PROTEIN_RECEP_F1_1"/>
    <property type="match status" value="1"/>
</dbReference>
<protein>
    <recommendedName>
        <fullName evidence="15">Olfactory receptor</fullName>
    </recommendedName>
</protein>
<keyword evidence="3 15" id="KW-1003">Cell membrane</keyword>
<dbReference type="FunFam" id="1.10.1220.70:FF:000001">
    <property type="entry name" value="Olfactory receptor"/>
    <property type="match status" value="1"/>
</dbReference>
<dbReference type="PANTHER" id="PTHR24242:SF253">
    <property type="entry name" value="OLFACTORY RECEPTOR-RELATED"/>
    <property type="match status" value="1"/>
</dbReference>
<dbReference type="InterPro" id="IPR000276">
    <property type="entry name" value="GPCR_Rhodpsn"/>
</dbReference>
<evidence type="ECO:0000256" key="15">
    <source>
        <dbReference type="RuleBase" id="RU363047"/>
    </source>
</evidence>
<evidence type="ECO:0000256" key="4">
    <source>
        <dbReference type="ARBA" id="ARBA00022606"/>
    </source>
</evidence>
<dbReference type="Gene3D" id="1.20.1070.10">
    <property type="entry name" value="Rhodopsin 7-helix transmembrane proteins"/>
    <property type="match status" value="1"/>
</dbReference>
<evidence type="ECO:0000256" key="14">
    <source>
        <dbReference type="RuleBase" id="RU000688"/>
    </source>
</evidence>
<evidence type="ECO:0000256" key="13">
    <source>
        <dbReference type="ARBA" id="ARBA00023224"/>
    </source>
</evidence>
<keyword evidence="12" id="KW-0325">Glycoprotein</keyword>
<keyword evidence="18" id="KW-1185">Reference proteome</keyword>
<comment type="subcellular location">
    <subcellularLocation>
        <location evidence="1 15">Cell membrane</location>
        <topology evidence="1 15">Multi-pass membrane protein</topology>
    </subcellularLocation>
</comment>
<dbReference type="Proteomes" id="UP000812440">
    <property type="component" value="Chromosome 1"/>
</dbReference>
<dbReference type="EMBL" id="JAACNH010000001">
    <property type="protein sequence ID" value="KAG8454769.1"/>
    <property type="molecule type" value="Genomic_DNA"/>
</dbReference>
<feature type="transmembrane region" description="Helical" evidence="15">
    <location>
        <begin position="140"/>
        <end position="163"/>
    </location>
</feature>
<name>A0A8T2KCD1_9PIPI</name>
<comment type="similarity">
    <text evidence="2 14">Belongs to the G-protein coupled receptor 1 family.</text>
</comment>
<keyword evidence="5 14" id="KW-0812">Transmembrane</keyword>
<keyword evidence="4 15" id="KW-0716">Sensory transduction</keyword>
<dbReference type="PROSITE" id="PS50262">
    <property type="entry name" value="G_PROTEIN_RECEP_F1_2"/>
    <property type="match status" value="1"/>
</dbReference>
<evidence type="ECO:0000256" key="11">
    <source>
        <dbReference type="ARBA" id="ARBA00023170"/>
    </source>
</evidence>
<evidence type="ECO:0000256" key="12">
    <source>
        <dbReference type="ARBA" id="ARBA00023180"/>
    </source>
</evidence>
<dbReference type="PRINTS" id="PR00237">
    <property type="entry name" value="GPCRRHODOPSN"/>
</dbReference>
<evidence type="ECO:0000256" key="8">
    <source>
        <dbReference type="ARBA" id="ARBA00023040"/>
    </source>
</evidence>
<evidence type="ECO:0000256" key="5">
    <source>
        <dbReference type="ARBA" id="ARBA00022692"/>
    </source>
</evidence>
<dbReference type="PANTHER" id="PTHR24242">
    <property type="entry name" value="G-PROTEIN COUPLED RECEPTOR"/>
    <property type="match status" value="1"/>
</dbReference>
<dbReference type="FunFam" id="1.20.1070.10:FF:000010">
    <property type="entry name" value="Olfactory receptor"/>
    <property type="match status" value="1"/>
</dbReference>
<dbReference type="GO" id="GO:0004984">
    <property type="term" value="F:olfactory receptor activity"/>
    <property type="evidence" value="ECO:0007669"/>
    <property type="project" value="InterPro"/>
</dbReference>
<dbReference type="AlphaFoldDB" id="A0A8T2KCD1"/>